<dbReference type="AlphaFoldDB" id="A0A0D7A172"/>
<evidence type="ECO:0000313" key="3">
    <source>
        <dbReference type="Proteomes" id="UP000054144"/>
    </source>
</evidence>
<reference evidence="2 3" key="1">
    <citation type="journal article" date="2015" name="Fungal Genet. Biol.">
        <title>Evolution of novel wood decay mechanisms in Agaricales revealed by the genome sequences of Fistulina hepatica and Cylindrobasidium torrendii.</title>
        <authorList>
            <person name="Floudas D."/>
            <person name="Held B.W."/>
            <person name="Riley R."/>
            <person name="Nagy L.G."/>
            <person name="Koehler G."/>
            <person name="Ransdell A.S."/>
            <person name="Younus H."/>
            <person name="Chow J."/>
            <person name="Chiniquy J."/>
            <person name="Lipzen A."/>
            <person name="Tritt A."/>
            <person name="Sun H."/>
            <person name="Haridas S."/>
            <person name="LaButti K."/>
            <person name="Ohm R.A."/>
            <person name="Kues U."/>
            <person name="Blanchette R.A."/>
            <person name="Grigoriev I.V."/>
            <person name="Minto R.E."/>
            <person name="Hibbett D.S."/>
        </authorList>
    </citation>
    <scope>NUCLEOTIDE SEQUENCE [LARGE SCALE GENOMIC DNA]</scope>
    <source>
        <strain evidence="2 3">ATCC 64428</strain>
    </source>
</reference>
<feature type="region of interest" description="Disordered" evidence="1">
    <location>
        <begin position="114"/>
        <end position="136"/>
    </location>
</feature>
<dbReference type="InterPro" id="IPR027267">
    <property type="entry name" value="AH/BAR_dom_sf"/>
</dbReference>
<dbReference type="Pfam" id="PF13805">
    <property type="entry name" value="Pil1"/>
    <property type="match status" value="1"/>
</dbReference>
<feature type="compositionally biased region" description="Polar residues" evidence="1">
    <location>
        <begin position="126"/>
        <end position="136"/>
    </location>
</feature>
<dbReference type="GO" id="GO:0005886">
    <property type="term" value="C:plasma membrane"/>
    <property type="evidence" value="ECO:0007669"/>
    <property type="project" value="TreeGrafter"/>
</dbReference>
<accession>A0A0D7A172</accession>
<keyword evidence="3" id="KW-1185">Reference proteome</keyword>
<dbReference type="OrthoDB" id="5599269at2759"/>
<dbReference type="GO" id="GO:0006897">
    <property type="term" value="P:endocytosis"/>
    <property type="evidence" value="ECO:0007669"/>
    <property type="project" value="TreeGrafter"/>
</dbReference>
<dbReference type="Proteomes" id="UP000054144">
    <property type="component" value="Unassembled WGS sequence"/>
</dbReference>
<evidence type="ECO:0000256" key="1">
    <source>
        <dbReference type="SAM" id="MobiDB-lite"/>
    </source>
</evidence>
<dbReference type="EMBL" id="KN882092">
    <property type="protein sequence ID" value="KIY44470.1"/>
    <property type="molecule type" value="Genomic_DNA"/>
</dbReference>
<dbReference type="Gene3D" id="1.20.1270.60">
    <property type="entry name" value="Arfaptin homology (AH) domain/BAR domain"/>
    <property type="match status" value="1"/>
</dbReference>
<sequence length="136" mass="14857">MSPEHKNFAAQTELLNNLRRDISEMDAKILHDEASVGDFKRTSAKAFLSIKFGGLLELSEKGVIVAEYGNLITAEIPEETTPPGGQRSWYRGQPTVEQMVSEATRALSDVTFNAGPFRPAHATHNPAAQQSEVSTT</sequence>
<dbReference type="GO" id="GO:0070941">
    <property type="term" value="P:eisosome assembly"/>
    <property type="evidence" value="ECO:0007669"/>
    <property type="project" value="TreeGrafter"/>
</dbReference>
<gene>
    <name evidence="2" type="ORF">FISHEDRAFT_51447</name>
</gene>
<protein>
    <submittedName>
        <fullName evidence="2">Uncharacterized protein</fullName>
    </submittedName>
</protein>
<evidence type="ECO:0000313" key="2">
    <source>
        <dbReference type="EMBL" id="KIY44470.1"/>
    </source>
</evidence>
<dbReference type="InterPro" id="IPR028245">
    <property type="entry name" value="PIL1/LSP1"/>
</dbReference>
<proteinExistence type="predicted"/>
<dbReference type="PANTHER" id="PTHR31962">
    <property type="entry name" value="SPHINGOLIPID LONG CHAIN BASE-RESPONSIVE PROTEIN PIL1"/>
    <property type="match status" value="1"/>
</dbReference>
<dbReference type="GO" id="GO:0008289">
    <property type="term" value="F:lipid binding"/>
    <property type="evidence" value="ECO:0007669"/>
    <property type="project" value="TreeGrafter"/>
</dbReference>
<dbReference type="PANTHER" id="PTHR31962:SF6">
    <property type="entry name" value="EISOSOME COMPONENT PIL1-DOMAIN-CONTAINING PROTEIN"/>
    <property type="match status" value="1"/>
</dbReference>
<organism evidence="2 3">
    <name type="scientific">Fistulina hepatica ATCC 64428</name>
    <dbReference type="NCBI Taxonomy" id="1128425"/>
    <lineage>
        <taxon>Eukaryota</taxon>
        <taxon>Fungi</taxon>
        <taxon>Dikarya</taxon>
        <taxon>Basidiomycota</taxon>
        <taxon>Agaricomycotina</taxon>
        <taxon>Agaricomycetes</taxon>
        <taxon>Agaricomycetidae</taxon>
        <taxon>Agaricales</taxon>
        <taxon>Fistulinaceae</taxon>
        <taxon>Fistulina</taxon>
    </lineage>
</organism>
<dbReference type="GO" id="GO:0036286">
    <property type="term" value="C:eisosome filament"/>
    <property type="evidence" value="ECO:0007669"/>
    <property type="project" value="TreeGrafter"/>
</dbReference>
<name>A0A0D7A172_9AGAR</name>